<gene>
    <name evidence="12" type="ORF">SAMN02745194_01233</name>
</gene>
<proteinExistence type="inferred from homology"/>
<dbReference type="Gene3D" id="2.20.28.60">
    <property type="match status" value="1"/>
</dbReference>
<evidence type="ECO:0000256" key="6">
    <source>
        <dbReference type="NCBIfam" id="TIGR01798"/>
    </source>
</evidence>
<dbReference type="InterPro" id="IPR036969">
    <property type="entry name" value="Citrate_synthase_sf"/>
</dbReference>
<dbReference type="NCBIfam" id="TIGR01798">
    <property type="entry name" value="cit_synth_I"/>
    <property type="match status" value="1"/>
</dbReference>
<dbReference type="PROSITE" id="PS00480">
    <property type="entry name" value="CITRATE_SYNTHASE"/>
    <property type="match status" value="1"/>
</dbReference>
<dbReference type="InterPro" id="IPR010953">
    <property type="entry name" value="Citrate_synthase_typ-I"/>
</dbReference>
<keyword evidence="3 9" id="KW-0816">Tricarboxylic acid cycle</keyword>
<evidence type="ECO:0000256" key="5">
    <source>
        <dbReference type="ARBA" id="ARBA00049288"/>
    </source>
</evidence>
<dbReference type="Gene3D" id="1.10.230.10">
    <property type="entry name" value="Cytochrome P450-Terp, domain 2"/>
    <property type="match status" value="1"/>
</dbReference>
<dbReference type="InterPro" id="IPR016142">
    <property type="entry name" value="Citrate_synth-like_lrg_a-sub"/>
</dbReference>
<feature type="active site" evidence="8">
    <location>
        <position position="370"/>
    </location>
</feature>
<evidence type="ECO:0000256" key="7">
    <source>
        <dbReference type="PIRNR" id="PIRNR001369"/>
    </source>
</evidence>
<evidence type="ECO:0000256" key="1">
    <source>
        <dbReference type="ARBA" id="ARBA00004751"/>
    </source>
</evidence>
<feature type="active site" evidence="8">
    <location>
        <position position="312"/>
    </location>
</feature>
<keyword evidence="11" id="KW-1133">Transmembrane helix</keyword>
<dbReference type="Pfam" id="PF00285">
    <property type="entry name" value="Citrate_synt"/>
    <property type="match status" value="1"/>
</dbReference>
<evidence type="ECO:0000256" key="9">
    <source>
        <dbReference type="RuleBase" id="RU003370"/>
    </source>
</evidence>
<comment type="similarity">
    <text evidence="2 7 10">Belongs to the citrate synthase family.</text>
</comment>
<dbReference type="AlphaFoldDB" id="A0A1M6EGS8"/>
<dbReference type="GO" id="GO:0005737">
    <property type="term" value="C:cytoplasm"/>
    <property type="evidence" value="ECO:0007669"/>
    <property type="project" value="InterPro"/>
</dbReference>
<dbReference type="EMBL" id="FQZF01000005">
    <property type="protein sequence ID" value="SHI84530.1"/>
    <property type="molecule type" value="Genomic_DNA"/>
</dbReference>
<dbReference type="SUPFAM" id="SSF48256">
    <property type="entry name" value="Citrate synthase"/>
    <property type="match status" value="1"/>
</dbReference>
<reference evidence="12 13" key="1">
    <citation type="submission" date="2016-11" db="EMBL/GenBank/DDBJ databases">
        <authorList>
            <person name="Jaros S."/>
            <person name="Januszkiewicz K."/>
            <person name="Wedrychowicz H."/>
        </authorList>
    </citation>
    <scope>NUCLEOTIDE SEQUENCE [LARGE SCALE GENOMIC DNA]</scope>
    <source>
        <strain evidence="12 13">DSM 14916</strain>
    </source>
</reference>
<evidence type="ECO:0000313" key="12">
    <source>
        <dbReference type="EMBL" id="SHI84530.1"/>
    </source>
</evidence>
<organism evidence="12 13">
    <name type="scientific">Muricoccus roseus</name>
    <dbReference type="NCBI Taxonomy" id="198092"/>
    <lineage>
        <taxon>Bacteria</taxon>
        <taxon>Pseudomonadati</taxon>
        <taxon>Pseudomonadota</taxon>
        <taxon>Alphaproteobacteria</taxon>
        <taxon>Acetobacterales</taxon>
        <taxon>Roseomonadaceae</taxon>
        <taxon>Muricoccus</taxon>
    </lineage>
</organism>
<dbReference type="GO" id="GO:0036440">
    <property type="term" value="F:citrate synthase activity"/>
    <property type="evidence" value="ECO:0007669"/>
    <property type="project" value="UniProtKB-EC"/>
</dbReference>
<evidence type="ECO:0000256" key="10">
    <source>
        <dbReference type="RuleBase" id="RU003406"/>
    </source>
</evidence>
<keyword evidence="11" id="KW-0472">Membrane</keyword>
<dbReference type="InterPro" id="IPR016143">
    <property type="entry name" value="Citrate_synth-like_sm_a-sub"/>
</dbReference>
<comment type="pathway">
    <text evidence="1 9">Carbohydrate metabolism; tricarboxylic acid cycle; isocitrate from oxaloacetate: step 1/2.</text>
</comment>
<dbReference type="RefSeq" id="WP_073132632.1">
    <property type="nucleotide sequence ID" value="NZ_FQZF01000005.1"/>
</dbReference>
<name>A0A1M6EGS8_9PROT</name>
<keyword evidence="13" id="KW-1185">Reference proteome</keyword>
<evidence type="ECO:0000256" key="11">
    <source>
        <dbReference type="SAM" id="Phobius"/>
    </source>
</evidence>
<evidence type="ECO:0000256" key="2">
    <source>
        <dbReference type="ARBA" id="ARBA00010566"/>
    </source>
</evidence>
<dbReference type="OrthoDB" id="9800864at2"/>
<evidence type="ECO:0000256" key="4">
    <source>
        <dbReference type="ARBA" id="ARBA00022679"/>
    </source>
</evidence>
<evidence type="ECO:0000313" key="13">
    <source>
        <dbReference type="Proteomes" id="UP000184387"/>
    </source>
</evidence>
<evidence type="ECO:0000256" key="3">
    <source>
        <dbReference type="ARBA" id="ARBA00022532"/>
    </source>
</evidence>
<dbReference type="PRINTS" id="PR00143">
    <property type="entry name" value="CITRTSNTHASE"/>
</dbReference>
<evidence type="ECO:0000256" key="8">
    <source>
        <dbReference type="PIRSR" id="PIRSR001369-1"/>
    </source>
</evidence>
<dbReference type="Gene3D" id="1.10.580.10">
    <property type="entry name" value="Citrate Synthase, domain 1"/>
    <property type="match status" value="1"/>
</dbReference>
<dbReference type="STRING" id="198092.SAMN02745194_01233"/>
<dbReference type="NCBIfam" id="NF004126">
    <property type="entry name" value="PRK05614.1"/>
    <property type="match status" value="1"/>
</dbReference>
<comment type="catalytic activity">
    <reaction evidence="5 9">
        <text>oxaloacetate + acetyl-CoA + H2O = citrate + CoA + H(+)</text>
        <dbReference type="Rhea" id="RHEA:16845"/>
        <dbReference type="ChEBI" id="CHEBI:15377"/>
        <dbReference type="ChEBI" id="CHEBI:15378"/>
        <dbReference type="ChEBI" id="CHEBI:16452"/>
        <dbReference type="ChEBI" id="CHEBI:16947"/>
        <dbReference type="ChEBI" id="CHEBI:57287"/>
        <dbReference type="ChEBI" id="CHEBI:57288"/>
        <dbReference type="EC" id="2.3.3.16"/>
    </reaction>
</comment>
<accession>A0A1M6EGS8</accession>
<dbReference type="FunFam" id="1.10.230.10:FF:000002">
    <property type="entry name" value="Citrate synthase"/>
    <property type="match status" value="1"/>
</dbReference>
<dbReference type="PANTHER" id="PTHR42871">
    <property type="entry name" value="CITRATE SYNTHASE"/>
    <property type="match status" value="1"/>
</dbReference>
<dbReference type="UniPathway" id="UPA00223">
    <property type="reaction ID" value="UER00717"/>
</dbReference>
<keyword evidence="11" id="KW-0812">Transmembrane</keyword>
<sequence length="436" mass="48362">MSDASTPGSVTITLDGTNKSSRAPLVQASVGPAVADIRKLYADLGVFTFDPGFGMTAACESKITYIDGDKGVLLYRGYPIEQLAENSDFTEVCYLLLHGELPNDAQLKEFSHNVTMHTMVHEQIRNFFNGFRRDAHPMAILCGVVGALSAFYHDSLDISDPRQREIAAFRLIAKVPTIAAMAYKYSIGQPFVYPRNDLSYAENFLYMLNAVPAEEYKVNPILARAMDRILVLHADHEQNASTSTVRLAGSTGANPYACIAAGIAALWGPAHGGANEAVLKMLGEIKTPENIPDFIEKVKDKNSSVKLMGFGHRVYKNFDPRAKIMKETCHEVLAELGIKDEPLLDMAMEMERIALSDDYFVSRKLYPNVDFYSGIILKAMGIPTYMFTVLFAVARTVGWVSQWKEMIEEPGQRIGRPRQVYTGETNRDYVPMGSRG</sequence>
<dbReference type="Proteomes" id="UP000184387">
    <property type="component" value="Unassembled WGS sequence"/>
</dbReference>
<dbReference type="GO" id="GO:0006099">
    <property type="term" value="P:tricarboxylic acid cycle"/>
    <property type="evidence" value="ECO:0007669"/>
    <property type="project" value="UniProtKB-UniRule"/>
</dbReference>
<dbReference type="PANTHER" id="PTHR42871:SF1">
    <property type="entry name" value="CITRATE SYNTHASE"/>
    <property type="match status" value="1"/>
</dbReference>
<dbReference type="InterPro" id="IPR002020">
    <property type="entry name" value="Citrate_synthase"/>
</dbReference>
<dbReference type="InterPro" id="IPR024176">
    <property type="entry name" value="Citrate_synthase_bac-typ"/>
</dbReference>
<keyword evidence="4 7" id="KW-0808">Transferase</keyword>
<dbReference type="PIRSF" id="PIRSF001369">
    <property type="entry name" value="Citrate_synth"/>
    <property type="match status" value="1"/>
</dbReference>
<dbReference type="CDD" id="cd06114">
    <property type="entry name" value="EcCS_like"/>
    <property type="match status" value="1"/>
</dbReference>
<dbReference type="InterPro" id="IPR019810">
    <property type="entry name" value="Citrate_synthase_AS"/>
</dbReference>
<protein>
    <recommendedName>
        <fullName evidence="6 7">Citrate synthase</fullName>
    </recommendedName>
</protein>
<feature type="transmembrane region" description="Helical" evidence="11">
    <location>
        <begin position="371"/>
        <end position="394"/>
    </location>
</feature>